<dbReference type="Proteomes" id="UP000829069">
    <property type="component" value="Chromosome"/>
</dbReference>
<sequence>MGVSTVGKAQERGRYDEVHVAAAFHGLTALLAVVGLALGITAVPAAPGYAAAAAHSWWNYASAPGVQSALLVFVVSLTLLMDSAMAGGRLWRAARTATLAAMLLVFLAQFTPFRGLPDTAEMSVAGVMADRLLLYALPVVVVTGWLIFGPRPRISAGAATLGLVFPGFWLLWTGLRGAITGWLPYTAGPVPAAGQLLMMGIGLILLWLGATMVFLLLDSTMGREPDGYLPGFGPPDAAAGKGADGLPFAGGAREAEPVDPRDL</sequence>
<evidence type="ECO:0000313" key="3">
    <source>
        <dbReference type="EMBL" id="UNK44502.1"/>
    </source>
</evidence>
<keyword evidence="2" id="KW-1133">Transmembrane helix</keyword>
<accession>A0ABY3W338</accession>
<name>A0ABY3W338_9MICC</name>
<feature type="compositionally biased region" description="Basic and acidic residues" evidence="1">
    <location>
        <begin position="253"/>
        <end position="263"/>
    </location>
</feature>
<dbReference type="NCBIfam" id="NF038065">
    <property type="entry name" value="Pr6Pr"/>
    <property type="match status" value="1"/>
</dbReference>
<feature type="transmembrane region" description="Helical" evidence="2">
    <location>
        <begin position="132"/>
        <end position="149"/>
    </location>
</feature>
<feature type="transmembrane region" description="Helical" evidence="2">
    <location>
        <begin position="20"/>
        <end position="45"/>
    </location>
</feature>
<dbReference type="InterPro" id="IPR049713">
    <property type="entry name" value="Pr6Pr-like"/>
</dbReference>
<evidence type="ECO:0000313" key="4">
    <source>
        <dbReference type="Proteomes" id="UP000829069"/>
    </source>
</evidence>
<gene>
    <name evidence="3" type="ORF">MNQ99_10875</name>
</gene>
<proteinExistence type="predicted"/>
<feature type="transmembrane region" description="Helical" evidence="2">
    <location>
        <begin position="93"/>
        <end position="112"/>
    </location>
</feature>
<protein>
    <submittedName>
        <fullName evidence="3">Pr6Pr family membrane protein</fullName>
    </submittedName>
</protein>
<reference evidence="3 4" key="1">
    <citation type="submission" date="2022-03" db="EMBL/GenBank/DDBJ databases">
        <title>Isotopic signatures of nitrous oxide derived from detoxification processes.</title>
        <authorList>
            <person name="Behrendt U."/>
            <person name="Buchen C."/>
            <person name="Well R."/>
            <person name="Ulrich A."/>
            <person name="Rohe L."/>
            <person name="Kolb S."/>
            <person name="Schloter M."/>
            <person name="Horn M.A."/>
            <person name="Augustin J."/>
        </authorList>
    </citation>
    <scope>NUCLEOTIDE SEQUENCE [LARGE SCALE GENOMIC DNA]</scope>
    <source>
        <strain evidence="3 4">S4-C24</strain>
    </source>
</reference>
<dbReference type="EMBL" id="CP093326">
    <property type="protein sequence ID" value="UNK44502.1"/>
    <property type="molecule type" value="Genomic_DNA"/>
</dbReference>
<feature type="transmembrane region" description="Helical" evidence="2">
    <location>
        <begin position="57"/>
        <end position="81"/>
    </location>
</feature>
<keyword evidence="2" id="KW-0812">Transmembrane</keyword>
<feature type="transmembrane region" description="Helical" evidence="2">
    <location>
        <begin position="195"/>
        <end position="217"/>
    </location>
</feature>
<dbReference type="RefSeq" id="WP_127512513.1">
    <property type="nucleotide sequence ID" value="NZ_CP093326.1"/>
</dbReference>
<feature type="region of interest" description="Disordered" evidence="1">
    <location>
        <begin position="239"/>
        <end position="263"/>
    </location>
</feature>
<organism evidence="3 4">
    <name type="scientific">Arthrobacter sulfonylureivorans</name>
    <dbReference type="NCBI Taxonomy" id="2486855"/>
    <lineage>
        <taxon>Bacteria</taxon>
        <taxon>Bacillati</taxon>
        <taxon>Actinomycetota</taxon>
        <taxon>Actinomycetes</taxon>
        <taxon>Micrococcales</taxon>
        <taxon>Micrococcaceae</taxon>
        <taxon>Arthrobacter</taxon>
    </lineage>
</organism>
<feature type="transmembrane region" description="Helical" evidence="2">
    <location>
        <begin position="156"/>
        <end position="175"/>
    </location>
</feature>
<evidence type="ECO:0000256" key="2">
    <source>
        <dbReference type="SAM" id="Phobius"/>
    </source>
</evidence>
<keyword evidence="4" id="KW-1185">Reference proteome</keyword>
<evidence type="ECO:0000256" key="1">
    <source>
        <dbReference type="SAM" id="MobiDB-lite"/>
    </source>
</evidence>
<keyword evidence="2" id="KW-0472">Membrane</keyword>